<dbReference type="GO" id="GO:0052621">
    <property type="term" value="F:diguanylate cyclase activity"/>
    <property type="evidence" value="ECO:0007669"/>
    <property type="project" value="UniProtKB-EC"/>
</dbReference>
<dbReference type="PANTHER" id="PTHR45138:SF9">
    <property type="entry name" value="DIGUANYLATE CYCLASE DGCM-RELATED"/>
    <property type="match status" value="1"/>
</dbReference>
<keyword evidence="3" id="KW-1133">Transmembrane helix</keyword>
<comment type="catalytic activity">
    <reaction evidence="2">
        <text>2 GTP = 3',3'-c-di-GMP + 2 diphosphate</text>
        <dbReference type="Rhea" id="RHEA:24898"/>
        <dbReference type="ChEBI" id="CHEBI:33019"/>
        <dbReference type="ChEBI" id="CHEBI:37565"/>
        <dbReference type="ChEBI" id="CHEBI:58805"/>
        <dbReference type="EC" id="2.7.7.65"/>
    </reaction>
</comment>
<accession>A0A2U1SW52</accession>
<keyword evidence="3" id="KW-0812">Transmembrane</keyword>
<dbReference type="InterPro" id="IPR050469">
    <property type="entry name" value="Diguanylate_Cyclase"/>
</dbReference>
<proteinExistence type="predicted"/>
<comment type="caution">
    <text evidence="5">The sequence shown here is derived from an EMBL/GenBank/DDBJ whole genome shotgun (WGS) entry which is preliminary data.</text>
</comment>
<dbReference type="EC" id="2.7.7.65" evidence="1"/>
<reference evidence="5 6" key="1">
    <citation type="journal article" date="2018" name="Appl. Microbiol. Biotechnol.">
        <title>Co-cultivation of the strictly anaerobic methanogen Methanosarcina barkeri with aerobic methanotrophs in an oxygen-limited membrane bioreactor.</title>
        <authorList>
            <person name="In 't Zandt M.H."/>
            <person name="van den Bosch T.J.M."/>
            <person name="Rijkers R."/>
            <person name="van Kessel M.A.H.J."/>
            <person name="Jetten M.S.M."/>
            <person name="Welte C.U."/>
        </authorList>
    </citation>
    <scope>NUCLEOTIDE SEQUENCE [LARGE SCALE GENOMIC DNA]</scope>
    <source>
        <strain evidence="5 6">DSM 17706</strain>
    </source>
</reference>
<keyword evidence="6" id="KW-1185">Reference proteome</keyword>
<dbReference type="InterPro" id="IPR043128">
    <property type="entry name" value="Rev_trsase/Diguanyl_cyclase"/>
</dbReference>
<organism evidence="5 6">
    <name type="scientific">Methylosinus sporium</name>
    <dbReference type="NCBI Taxonomy" id="428"/>
    <lineage>
        <taxon>Bacteria</taxon>
        <taxon>Pseudomonadati</taxon>
        <taxon>Pseudomonadota</taxon>
        <taxon>Alphaproteobacteria</taxon>
        <taxon>Hyphomicrobiales</taxon>
        <taxon>Methylocystaceae</taxon>
        <taxon>Methylosinus</taxon>
    </lineage>
</organism>
<dbReference type="PROSITE" id="PS50887">
    <property type="entry name" value="GGDEF"/>
    <property type="match status" value="1"/>
</dbReference>
<feature type="transmembrane region" description="Helical" evidence="3">
    <location>
        <begin position="61"/>
        <end position="85"/>
    </location>
</feature>
<dbReference type="SUPFAM" id="SSF55073">
    <property type="entry name" value="Nucleotide cyclase"/>
    <property type="match status" value="1"/>
</dbReference>
<dbReference type="AlphaFoldDB" id="A0A2U1SW52"/>
<dbReference type="CDD" id="cd01949">
    <property type="entry name" value="GGDEF"/>
    <property type="match status" value="1"/>
</dbReference>
<dbReference type="OrthoDB" id="9812260at2"/>
<dbReference type="InterPro" id="IPR029787">
    <property type="entry name" value="Nucleotide_cyclase"/>
</dbReference>
<dbReference type="RefSeq" id="WP_108915495.1">
    <property type="nucleotide sequence ID" value="NZ_BGJY01000001.1"/>
</dbReference>
<feature type="transmembrane region" description="Helical" evidence="3">
    <location>
        <begin position="184"/>
        <end position="205"/>
    </location>
</feature>
<dbReference type="GO" id="GO:1902201">
    <property type="term" value="P:negative regulation of bacterial-type flagellum-dependent cell motility"/>
    <property type="evidence" value="ECO:0007669"/>
    <property type="project" value="TreeGrafter"/>
</dbReference>
<feature type="domain" description="GGDEF" evidence="4">
    <location>
        <begin position="246"/>
        <end position="377"/>
    </location>
</feature>
<dbReference type="EMBL" id="PUIV01000001">
    <property type="protein sequence ID" value="PWB95822.1"/>
    <property type="molecule type" value="Genomic_DNA"/>
</dbReference>
<dbReference type="InterPro" id="IPR000160">
    <property type="entry name" value="GGDEF_dom"/>
</dbReference>
<evidence type="ECO:0000256" key="2">
    <source>
        <dbReference type="ARBA" id="ARBA00034247"/>
    </source>
</evidence>
<feature type="transmembrane region" description="Helical" evidence="3">
    <location>
        <begin position="6"/>
        <end position="27"/>
    </location>
</feature>
<dbReference type="SMART" id="SM00267">
    <property type="entry name" value="GGDEF"/>
    <property type="match status" value="1"/>
</dbReference>
<feature type="transmembrane region" description="Helical" evidence="3">
    <location>
        <begin position="36"/>
        <end position="55"/>
    </location>
</feature>
<evidence type="ECO:0000259" key="4">
    <source>
        <dbReference type="PROSITE" id="PS50887"/>
    </source>
</evidence>
<dbReference type="NCBIfam" id="TIGR00254">
    <property type="entry name" value="GGDEF"/>
    <property type="match status" value="1"/>
</dbReference>
<feature type="transmembrane region" description="Helical" evidence="3">
    <location>
        <begin position="92"/>
        <end position="109"/>
    </location>
</feature>
<name>A0A2U1SW52_METSR</name>
<evidence type="ECO:0000313" key="5">
    <source>
        <dbReference type="EMBL" id="PWB95822.1"/>
    </source>
</evidence>
<dbReference type="PANTHER" id="PTHR45138">
    <property type="entry name" value="REGULATORY COMPONENTS OF SENSORY TRANSDUCTION SYSTEM"/>
    <property type="match status" value="1"/>
</dbReference>
<dbReference type="Proteomes" id="UP000245137">
    <property type="component" value="Unassembled WGS sequence"/>
</dbReference>
<evidence type="ECO:0000256" key="3">
    <source>
        <dbReference type="SAM" id="Phobius"/>
    </source>
</evidence>
<dbReference type="Gene3D" id="3.30.70.270">
    <property type="match status" value="1"/>
</dbReference>
<evidence type="ECO:0000313" key="6">
    <source>
        <dbReference type="Proteomes" id="UP000245137"/>
    </source>
</evidence>
<dbReference type="GO" id="GO:0043709">
    <property type="term" value="P:cell adhesion involved in single-species biofilm formation"/>
    <property type="evidence" value="ECO:0007669"/>
    <property type="project" value="TreeGrafter"/>
</dbReference>
<dbReference type="GO" id="GO:0005886">
    <property type="term" value="C:plasma membrane"/>
    <property type="evidence" value="ECO:0007669"/>
    <property type="project" value="TreeGrafter"/>
</dbReference>
<evidence type="ECO:0000256" key="1">
    <source>
        <dbReference type="ARBA" id="ARBA00012528"/>
    </source>
</evidence>
<protein>
    <recommendedName>
        <fullName evidence="1">diguanylate cyclase</fullName>
        <ecNumber evidence="1">2.7.7.65</ecNumber>
    </recommendedName>
</protein>
<feature type="transmembrane region" description="Helical" evidence="3">
    <location>
        <begin position="149"/>
        <end position="172"/>
    </location>
</feature>
<dbReference type="FunFam" id="3.30.70.270:FF:000001">
    <property type="entry name" value="Diguanylate cyclase domain protein"/>
    <property type="match status" value="1"/>
</dbReference>
<keyword evidence="3" id="KW-0472">Membrane</keyword>
<dbReference type="Pfam" id="PF00990">
    <property type="entry name" value="GGDEF"/>
    <property type="match status" value="1"/>
</dbReference>
<sequence length="388" mass="42365">MIELAPTLFLFGAFMLSLLGVFLYAIWRGDEEAQELWWWSAVFATAGAAALTYAFRNEAEWLSIIFGNALNMWSCGLLWTGVVVFVEKPVRLPLALLGGAIWIAGLWQADLNMRIAETAAISAVYEAAAAWELFRYNQIREQRLVSSRVTAWIIALQAALDFALAVAAPFLVVDNESFLTSPYLKARFLELSGFVAILGFLVATLSKERLASRREVAALIDPLTGLPNRRAFDRAVERARRGATPRATAVLVFDLDNFKFINDRFGHAVGDRVLAAFGAAASRSIRANDLLARIGGEEFVAILSPADRTSALAIAERIRAAFVREAKHLADGAATVSVGVTVIEGETPDLAAMTRVADDALYRAKAEGRNRVIFAGEQHEQTSLASRA</sequence>
<gene>
    <name evidence="5" type="ORF">C5689_01605</name>
</gene>